<evidence type="ECO:0000259" key="10">
    <source>
        <dbReference type="Pfam" id="PF18332"/>
    </source>
</evidence>
<comment type="subcellular location">
    <subcellularLocation>
        <location evidence="5">Cytoplasm</location>
    </subcellularLocation>
</comment>
<dbReference type="GeneID" id="87842916"/>
<keyword evidence="5" id="KW-0963">Cytoplasm</keyword>
<dbReference type="InterPro" id="IPR027073">
    <property type="entry name" value="5_3_exoribonuclease"/>
</dbReference>
<dbReference type="InterPro" id="IPR047008">
    <property type="entry name" value="XRN1_SH3_sf"/>
</dbReference>
<evidence type="ECO:0000259" key="11">
    <source>
        <dbReference type="Pfam" id="PF18334"/>
    </source>
</evidence>
<dbReference type="Pfam" id="PF18129">
    <property type="entry name" value="SH3_12"/>
    <property type="match status" value="1"/>
</dbReference>
<proteinExistence type="inferred from homology"/>
<dbReference type="Pfam" id="PF18332">
    <property type="entry name" value="XRN1_D1"/>
    <property type="match status" value="1"/>
</dbReference>
<feature type="domain" description="Xrn1 helical" evidence="8">
    <location>
        <begin position="275"/>
        <end position="668"/>
    </location>
</feature>
<keyword evidence="5" id="KW-0694">RNA-binding</keyword>
<dbReference type="PANTHER" id="PTHR12341:SF7">
    <property type="entry name" value="5'-3' EXORIBONUCLEASE 1"/>
    <property type="match status" value="1"/>
</dbReference>
<dbReference type="Gene3D" id="2.170.260.40">
    <property type="match status" value="1"/>
</dbReference>
<feature type="domain" description="Xrn1 N-terminal" evidence="7">
    <location>
        <begin position="1"/>
        <end position="227"/>
    </location>
</feature>
<dbReference type="GO" id="GO:0003723">
    <property type="term" value="F:RNA binding"/>
    <property type="evidence" value="ECO:0007669"/>
    <property type="project" value="UniProtKB-KW"/>
</dbReference>
<sequence>MGVPKFFRWLSERYPAISQLIAENRIPEFDCLYLDMNGIIHNCTHKDSDDVQFRLSEEEMFIAIFNYIEHLFGKIKPKKLFFMAIDGVAPRAKMNQQRARRFRTALEAEKARDKAIKEGKELPKEEPFDSNCITPGTEFMAKLTQQLKYFINKKVSEDRDWQQPEIVLSGHEVPGEGEHKIMEYIRNARAQPEYNPNVRHCLYGLDADLIMLGLLSHDPHFCLLREEVTFGRQAKHKSKELEHQNFYLMHLCIVREYLELEFQDLKKEGAMTFPFDMEKVIDDFILMAFFVGNDFLPNLPHLHINEGALATMFRIYKSVLPKCDGYINENGKVNLQRLGRLLDELGKEEYRFFEHENEDASWLRGKKMLENDETEKLRAKAKGKLIVSSEQKALWKRVIRKFLTNRGSQTLDLGAGLNAADRKFVQDLAEAAHLEWATKPDDEGHRHLILSYPAGDEEDEEDEEAQSAVLRIVKRYDNAQTLDLTSADAQAAMEAKYKEKFQEWKDEYYFKKFEDWTQDNKEEELRKLTENYVQGLQWVLYYYYRGIASWPWFYAYHYSPMISDVMKGLNADLDFKLGQPFRPNEQLMGVLPDRSKKIVPTVYWELMTDPKSPIIDFYPRDFELDMNGKKMDWEAVIKIPFIEEKRLLSAMAPKDALLSDDEKARNDFGVALKFTYSDDVDFVYPSSLVDVFPAIAHCHCVENIFDLPAVEGLEYRAGLTDGALLNIEALAGFPSLATLPYIASLGFHGVNVFQQDSRNESMIVNLLETDLRTNVESAKVKIGQRCFVGYPFLQEAKIMKVSDELFDYTLAEDGSGQVVARNHMPREIEDWNKKADRIENFYSKRLGILIGHVDSLVSVHMLKGLIKTEEGATVKEYGEIPGMETEYASQVIVDEVVNEDERFIEKAALPVEEEFPLKSVGFFLGDYNYGQPLEVVGYTSGKVTIWLAVLEKREPDFAKKIIHDAQKGMHYMPSYMVAKQLDLHPLTLSKITSSYFIRTVGDLRVNLGLNLKFEARKQKVLGYSRKSQTGWEFSPAAVHLIVEYMTRFPDFFAGVKRNPSGAELTESDLWSDPAVGSPRVKEIGGWLKTLKTSSMERVPLDAEQLDSDVVMRLATEADNLQLSAVPSNPKKMNGVPRNALMRPEDAEHRLGNQHFSLGDRVVYVASTGKVPIAYRGTVIGISRTPTAKLLDVVFDVTFMSGTTLGDRCPPFRGQTVPSTVLLNLTNHQVVAGSKAQVARQPVSPSVTTLTAHGGYHMNGKRYQDAAAPAPLQGTWRGALNGGGRGGRGGGGRGAIQGNLPYRPHYQQQNQSDGLYNPANGQGGRGRGGGQFRGRGGGGAPFRGRGGYSDSAGHADGNGIAHPASAPPIYGAVPPPAILDAPGRGRGRGRGGRGRGDGQGYRGRGGGRGGAQGQGQTAAPQS</sequence>
<dbReference type="GO" id="GO:0005737">
    <property type="term" value="C:cytoplasm"/>
    <property type="evidence" value="ECO:0007669"/>
    <property type="project" value="UniProtKB-SubCell"/>
</dbReference>
<dbReference type="InterPro" id="IPR041385">
    <property type="entry name" value="SH3_12"/>
</dbReference>
<feature type="domain" description="5'-3' exoribonuclease 1 SH3-like" evidence="9">
    <location>
        <begin position="1153"/>
        <end position="1223"/>
    </location>
</feature>
<dbReference type="RefSeq" id="XP_062661006.1">
    <property type="nucleotide sequence ID" value="XM_062805968.1"/>
</dbReference>
<dbReference type="Proteomes" id="UP001278766">
    <property type="component" value="Unassembled WGS sequence"/>
</dbReference>
<dbReference type="GO" id="GO:0016075">
    <property type="term" value="P:rRNA catabolic process"/>
    <property type="evidence" value="ECO:0007669"/>
    <property type="project" value="TreeGrafter"/>
</dbReference>
<dbReference type="Gene3D" id="3.40.50.12390">
    <property type="match status" value="2"/>
</dbReference>
<dbReference type="InterPro" id="IPR040992">
    <property type="entry name" value="XRN1_D1"/>
</dbReference>
<dbReference type="Pfam" id="PF18334">
    <property type="entry name" value="XRN1_D2_D3"/>
    <property type="match status" value="1"/>
</dbReference>
<dbReference type="CDD" id="cd18673">
    <property type="entry name" value="PIN_XRN1-2-like"/>
    <property type="match status" value="1"/>
</dbReference>
<dbReference type="PANTHER" id="PTHR12341">
    <property type="entry name" value="5'-&gt;3' EXORIBONUCLEASE"/>
    <property type="match status" value="1"/>
</dbReference>
<evidence type="ECO:0000256" key="1">
    <source>
        <dbReference type="ARBA" id="ARBA00022722"/>
    </source>
</evidence>
<feature type="compositionally biased region" description="Gly residues" evidence="6">
    <location>
        <begin position="1396"/>
        <end position="1412"/>
    </location>
</feature>
<dbReference type="Pfam" id="PF03159">
    <property type="entry name" value="XRN_N"/>
    <property type="match status" value="1"/>
</dbReference>
<dbReference type="GO" id="GO:0000184">
    <property type="term" value="P:nuclear-transcribed mRNA catabolic process, nonsense-mediated decay"/>
    <property type="evidence" value="ECO:0007669"/>
    <property type="project" value="UniProtKB-KW"/>
</dbReference>
<evidence type="ECO:0000256" key="3">
    <source>
        <dbReference type="ARBA" id="ARBA00022839"/>
    </source>
</evidence>
<evidence type="ECO:0000313" key="12">
    <source>
        <dbReference type="EMBL" id="KAK3297492.1"/>
    </source>
</evidence>
<evidence type="ECO:0000259" key="9">
    <source>
        <dbReference type="Pfam" id="PF18129"/>
    </source>
</evidence>
<comment type="function">
    <text evidence="5">Multifunctional protein that exhibits several independent functions at different levels of the cellular processes. 5'-3' exonuclease component of the nonsense-mediated mRNA decay (NMD) which is a highly conserved mRNA degradation pathway, an RNA surveillance system whose role is to identify and rid cells of mRNA with premature termination codons and thus prevents accumulation of potentially harmful truncated proteins.</text>
</comment>
<evidence type="ECO:0000313" key="13">
    <source>
        <dbReference type="Proteomes" id="UP001278766"/>
    </source>
</evidence>
<dbReference type="InterPro" id="IPR014722">
    <property type="entry name" value="Rib_uL2_dom2"/>
</dbReference>
<dbReference type="PIRSF" id="PIRSF006743">
    <property type="entry name" value="Exonuclease_Xnr1"/>
    <property type="match status" value="1"/>
</dbReference>
<feature type="domain" description="5'-3' exoribonuclease 1 D1" evidence="10">
    <location>
        <begin position="718"/>
        <end position="906"/>
    </location>
</feature>
<dbReference type="EC" id="3.1.13.-" evidence="5"/>
<feature type="compositionally biased region" description="Gly residues" evidence="6">
    <location>
        <begin position="1320"/>
        <end position="1346"/>
    </location>
</feature>
<comment type="similarity">
    <text evidence="4 5">Belongs to the 5'-3' exonuclease family.</text>
</comment>
<dbReference type="Gene3D" id="2.30.30.750">
    <property type="match status" value="1"/>
</dbReference>
<evidence type="ECO:0000256" key="2">
    <source>
        <dbReference type="ARBA" id="ARBA00022801"/>
    </source>
</evidence>
<name>A0AAE0HJR5_9PEZI</name>
<dbReference type="GO" id="GO:0005634">
    <property type="term" value="C:nucleus"/>
    <property type="evidence" value="ECO:0007669"/>
    <property type="project" value="TreeGrafter"/>
</dbReference>
<dbReference type="InterPro" id="IPR016494">
    <property type="entry name" value="5_3_exoribonuclease_1"/>
</dbReference>
<dbReference type="GO" id="GO:0004534">
    <property type="term" value="F:5'-3' RNA exonuclease activity"/>
    <property type="evidence" value="ECO:0007669"/>
    <property type="project" value="UniProtKB-ARBA"/>
</dbReference>
<keyword evidence="3 5" id="KW-0269">Exonuclease</keyword>
<feature type="region of interest" description="Disordered" evidence="6">
    <location>
        <begin position="1273"/>
        <end position="1421"/>
    </location>
</feature>
<dbReference type="Gene3D" id="2.30.30.30">
    <property type="match status" value="1"/>
</dbReference>
<keyword evidence="13" id="KW-1185">Reference proteome</keyword>
<dbReference type="EMBL" id="JAUEPN010000003">
    <property type="protein sequence ID" value="KAK3297492.1"/>
    <property type="molecule type" value="Genomic_DNA"/>
</dbReference>
<protein>
    <recommendedName>
        <fullName evidence="5">5'-3' exoribonuclease 1</fullName>
        <ecNumber evidence="5">3.1.13.-</ecNumber>
    </recommendedName>
</protein>
<keyword evidence="2 5" id="KW-0378">Hydrolase</keyword>
<reference evidence="12" key="2">
    <citation type="submission" date="2023-06" db="EMBL/GenBank/DDBJ databases">
        <authorList>
            <consortium name="Lawrence Berkeley National Laboratory"/>
            <person name="Haridas S."/>
            <person name="Hensen N."/>
            <person name="Bonometti L."/>
            <person name="Westerberg I."/>
            <person name="Brannstrom I.O."/>
            <person name="Guillou S."/>
            <person name="Cros-Aarteil S."/>
            <person name="Calhoun S."/>
            <person name="Kuo A."/>
            <person name="Mondo S."/>
            <person name="Pangilinan J."/>
            <person name="Riley R."/>
            <person name="Labutti K."/>
            <person name="Andreopoulos B."/>
            <person name="Lipzen A."/>
            <person name="Chen C."/>
            <person name="Yanf M."/>
            <person name="Daum C."/>
            <person name="Ng V."/>
            <person name="Clum A."/>
            <person name="Steindorff A."/>
            <person name="Ohm R."/>
            <person name="Martin F."/>
            <person name="Silar P."/>
            <person name="Natvig D."/>
            <person name="Lalanne C."/>
            <person name="Gautier V."/>
            <person name="Ament-Velasquez S.L."/>
            <person name="Kruys A."/>
            <person name="Hutchinson M.I."/>
            <person name="Powell A.J."/>
            <person name="Barry K."/>
            <person name="Miller A.N."/>
            <person name="Grigoriev I.V."/>
            <person name="Debuchy R."/>
            <person name="Gladieux P."/>
            <person name="Thoren M.H."/>
            <person name="Johannesson H."/>
        </authorList>
    </citation>
    <scope>NUCLEOTIDE SEQUENCE</scope>
    <source>
        <strain evidence="12">CBS 168.71</strain>
    </source>
</reference>
<keyword evidence="1 5" id="KW-0540">Nuclease</keyword>
<evidence type="ECO:0000259" key="8">
    <source>
        <dbReference type="Pfam" id="PF17846"/>
    </source>
</evidence>
<gene>
    <name evidence="12" type="ORF">B0H64DRAFT_431420</name>
</gene>
<feature type="domain" description="Exoribonuclease Xrn1 D2/D3" evidence="11">
    <location>
        <begin position="910"/>
        <end position="1135"/>
    </location>
</feature>
<accession>A0AAE0HJR5</accession>
<dbReference type="InterPro" id="IPR041412">
    <property type="entry name" value="Xrn1_helical"/>
</dbReference>
<keyword evidence="5" id="KW-0866">Nonsense-mediated mRNA decay</keyword>
<dbReference type="FunFam" id="3.40.50.12390:FF:000002">
    <property type="entry name" value="5'-3' exoribonuclease 1"/>
    <property type="match status" value="1"/>
</dbReference>
<dbReference type="Gene3D" id="1.25.40.1050">
    <property type="match status" value="1"/>
</dbReference>
<dbReference type="Pfam" id="PF17846">
    <property type="entry name" value="XRN_M"/>
    <property type="match status" value="1"/>
</dbReference>
<feature type="compositionally biased region" description="Gly residues" evidence="6">
    <location>
        <begin position="1279"/>
        <end position="1294"/>
    </location>
</feature>
<dbReference type="InterPro" id="IPR047007">
    <property type="entry name" value="XRN1_D1_sf"/>
</dbReference>
<dbReference type="InterPro" id="IPR004859">
    <property type="entry name" value="Xrn1_N"/>
</dbReference>
<comment type="caution">
    <text evidence="12">The sequence shown here is derived from an EMBL/GenBank/DDBJ whole genome shotgun (WGS) entry which is preliminary data.</text>
</comment>
<evidence type="ECO:0000256" key="4">
    <source>
        <dbReference type="ARBA" id="ARBA00038299"/>
    </source>
</evidence>
<evidence type="ECO:0000259" key="7">
    <source>
        <dbReference type="Pfam" id="PF03159"/>
    </source>
</evidence>
<organism evidence="12 13">
    <name type="scientific">Chaetomium fimeti</name>
    <dbReference type="NCBI Taxonomy" id="1854472"/>
    <lineage>
        <taxon>Eukaryota</taxon>
        <taxon>Fungi</taxon>
        <taxon>Dikarya</taxon>
        <taxon>Ascomycota</taxon>
        <taxon>Pezizomycotina</taxon>
        <taxon>Sordariomycetes</taxon>
        <taxon>Sordariomycetidae</taxon>
        <taxon>Sordariales</taxon>
        <taxon>Chaetomiaceae</taxon>
        <taxon>Chaetomium</taxon>
    </lineage>
</organism>
<dbReference type="InterPro" id="IPR041106">
    <property type="entry name" value="XRN1_D2_D3"/>
</dbReference>
<evidence type="ECO:0000256" key="5">
    <source>
        <dbReference type="PIRNR" id="PIRNR006743"/>
    </source>
</evidence>
<reference evidence="12" key="1">
    <citation type="journal article" date="2023" name="Mol. Phylogenet. Evol.">
        <title>Genome-scale phylogeny and comparative genomics of the fungal order Sordariales.</title>
        <authorList>
            <person name="Hensen N."/>
            <person name="Bonometti L."/>
            <person name="Westerberg I."/>
            <person name="Brannstrom I.O."/>
            <person name="Guillou S."/>
            <person name="Cros-Aarteil S."/>
            <person name="Calhoun S."/>
            <person name="Haridas S."/>
            <person name="Kuo A."/>
            <person name="Mondo S."/>
            <person name="Pangilinan J."/>
            <person name="Riley R."/>
            <person name="LaButti K."/>
            <person name="Andreopoulos B."/>
            <person name="Lipzen A."/>
            <person name="Chen C."/>
            <person name="Yan M."/>
            <person name="Daum C."/>
            <person name="Ng V."/>
            <person name="Clum A."/>
            <person name="Steindorff A."/>
            <person name="Ohm R.A."/>
            <person name="Martin F."/>
            <person name="Silar P."/>
            <person name="Natvig D.O."/>
            <person name="Lalanne C."/>
            <person name="Gautier V."/>
            <person name="Ament-Velasquez S.L."/>
            <person name="Kruys A."/>
            <person name="Hutchinson M.I."/>
            <person name="Powell A.J."/>
            <person name="Barry K."/>
            <person name="Miller A.N."/>
            <person name="Grigoriev I.V."/>
            <person name="Debuchy R."/>
            <person name="Gladieux P."/>
            <person name="Hiltunen Thoren M."/>
            <person name="Johannesson H."/>
        </authorList>
    </citation>
    <scope>NUCLEOTIDE SEQUENCE</scope>
    <source>
        <strain evidence="12">CBS 168.71</strain>
    </source>
</reference>
<evidence type="ECO:0000256" key="6">
    <source>
        <dbReference type="SAM" id="MobiDB-lite"/>
    </source>
</evidence>